<evidence type="ECO:0008006" key="4">
    <source>
        <dbReference type="Google" id="ProtNLM"/>
    </source>
</evidence>
<keyword evidence="3" id="KW-1185">Reference proteome</keyword>
<feature type="chain" id="PRO_5046052340" description="Secreted protein" evidence="1">
    <location>
        <begin position="19"/>
        <end position="121"/>
    </location>
</feature>
<organism evidence="2 3">
    <name type="scientific">Lysobacter soyae</name>
    <dbReference type="NCBI Taxonomy" id="2764185"/>
    <lineage>
        <taxon>Bacteria</taxon>
        <taxon>Pseudomonadati</taxon>
        <taxon>Pseudomonadota</taxon>
        <taxon>Gammaproteobacteria</taxon>
        <taxon>Lysobacterales</taxon>
        <taxon>Lysobacteraceae</taxon>
        <taxon>Lysobacter</taxon>
    </lineage>
</organism>
<evidence type="ECO:0000256" key="1">
    <source>
        <dbReference type="SAM" id="SignalP"/>
    </source>
</evidence>
<protein>
    <recommendedName>
        <fullName evidence="4">Secreted protein</fullName>
    </recommendedName>
</protein>
<evidence type="ECO:0000313" key="3">
    <source>
        <dbReference type="Proteomes" id="UP000824755"/>
    </source>
</evidence>
<proteinExistence type="predicted"/>
<name>A0ABX8WQQ3_9GAMM</name>
<feature type="signal peptide" evidence="1">
    <location>
        <begin position="1"/>
        <end position="18"/>
    </location>
</feature>
<dbReference type="EMBL" id="CP080544">
    <property type="protein sequence ID" value="QYR53160.1"/>
    <property type="molecule type" value="Genomic_DNA"/>
</dbReference>
<reference evidence="2 3" key="1">
    <citation type="submission" date="2021-08" db="EMBL/GenBank/DDBJ databases">
        <title>Lysobacter sp. strain CJ11 Genome sequencing and assembly.</title>
        <authorList>
            <person name="Kim I."/>
        </authorList>
    </citation>
    <scope>NUCLEOTIDE SEQUENCE [LARGE SCALE GENOMIC DNA]</scope>
    <source>
        <strain evidence="2 3">CJ11</strain>
    </source>
</reference>
<gene>
    <name evidence="2" type="ORF">H8L67_01150</name>
</gene>
<evidence type="ECO:0000313" key="2">
    <source>
        <dbReference type="EMBL" id="QYR53160.1"/>
    </source>
</evidence>
<keyword evidence="1" id="KW-0732">Signal</keyword>
<dbReference type="RefSeq" id="WP_220379978.1">
    <property type="nucleotide sequence ID" value="NZ_CP080544.1"/>
</dbReference>
<dbReference type="Proteomes" id="UP000824755">
    <property type="component" value="Chromosome"/>
</dbReference>
<accession>A0ABX8WQQ3</accession>
<sequence length="121" mass="14052">MRFLLLSFVCVFAGSAFAADKPYYEQIRFRDNDPFVFCTQGIKDNPRAWSPEQPVRALWRLTPGYCPVPSTGTCPIYPYTYQRWSDNDVNSLQQYMSVCPQAKREGRWRGKGKPENSPYSH</sequence>